<name>A0A7I8VMW6_9ANNE</name>
<evidence type="ECO:0000256" key="2">
    <source>
        <dbReference type="SAM" id="SignalP"/>
    </source>
</evidence>
<dbReference type="InterPro" id="IPR043159">
    <property type="entry name" value="Lectin_gal-bd_sf"/>
</dbReference>
<dbReference type="EMBL" id="CAJFCJ010000007">
    <property type="protein sequence ID" value="CAD5117627.1"/>
    <property type="molecule type" value="Genomic_DNA"/>
</dbReference>
<evidence type="ECO:0000313" key="5">
    <source>
        <dbReference type="Proteomes" id="UP000549394"/>
    </source>
</evidence>
<dbReference type="GO" id="GO:0030246">
    <property type="term" value="F:carbohydrate binding"/>
    <property type="evidence" value="ECO:0007669"/>
    <property type="project" value="InterPro"/>
</dbReference>
<protein>
    <submittedName>
        <fullName evidence="4">DgyrCDS6381</fullName>
    </submittedName>
</protein>
<dbReference type="SUPFAM" id="SSF49854">
    <property type="entry name" value="Spermadhesin, CUB domain"/>
    <property type="match status" value="1"/>
</dbReference>
<evidence type="ECO:0000256" key="1">
    <source>
        <dbReference type="SAM" id="Phobius"/>
    </source>
</evidence>
<dbReference type="Pfam" id="PF02140">
    <property type="entry name" value="SUEL_Lectin"/>
    <property type="match status" value="1"/>
</dbReference>
<evidence type="ECO:0000259" key="3">
    <source>
        <dbReference type="PROSITE" id="PS50228"/>
    </source>
</evidence>
<dbReference type="OrthoDB" id="6059378at2759"/>
<dbReference type="Gene3D" id="2.60.120.740">
    <property type="match status" value="1"/>
</dbReference>
<keyword evidence="1" id="KW-0472">Membrane</keyword>
<keyword evidence="1" id="KW-1133">Transmembrane helix</keyword>
<keyword evidence="2" id="KW-0732">Signal</keyword>
<dbReference type="InterPro" id="IPR000922">
    <property type="entry name" value="Lectin_gal-bd_dom"/>
</dbReference>
<evidence type="ECO:0000313" key="4">
    <source>
        <dbReference type="EMBL" id="CAD5117627.1"/>
    </source>
</evidence>
<reference evidence="4 5" key="1">
    <citation type="submission" date="2020-08" db="EMBL/GenBank/DDBJ databases">
        <authorList>
            <person name="Hejnol A."/>
        </authorList>
    </citation>
    <scope>NUCLEOTIDE SEQUENCE [LARGE SCALE GENOMIC DNA]</scope>
</reference>
<feature type="domain" description="SUEL-type lectin" evidence="3">
    <location>
        <begin position="23"/>
        <end position="110"/>
    </location>
</feature>
<dbReference type="PANTHER" id="PTHR46780">
    <property type="entry name" value="PROTEIN EVA-1"/>
    <property type="match status" value="1"/>
</dbReference>
<sequence length="387" mass="43289">MRRFAVELLLLSFLVCLIYCKEICPFSKFQPSCAADEVIFITKAFVGRQRTTSCSYVGSEGECWTDIAKKINGLCGGKSNCTIDVPNHDLQKWSGCENGFTYLEAQYECVGVRVASKQACDSHSYIILKSESGYISSSIAQSIGVGTVNCPWHIRRPPGQTIALTAIIFNITEGCHRLFDVHDMETGKEETVTACNTSYRYNERIGNFSNRIKIVMNVKFNNPREHHEFVVYYQVTGCLDPHPINANMKVTRRGNEATITCKLTGVSWKIFCRDRKWTSHHAANCSLTIQRSSSVTWGEVTLPYAAWIVVILGIAVAVSCTIVIAGLFCLKNQQRRSETNYSPVDNETVRNNKMPNNLGTLTTAAPSINACRPPEKFIYECAMTLQH</sequence>
<comment type="caution">
    <text evidence="4">The sequence shown here is derived from an EMBL/GenBank/DDBJ whole genome shotgun (WGS) entry which is preliminary data.</text>
</comment>
<keyword evidence="5" id="KW-1185">Reference proteome</keyword>
<dbReference type="AlphaFoldDB" id="A0A7I8VMW6"/>
<feature type="signal peptide" evidence="2">
    <location>
        <begin position="1"/>
        <end position="20"/>
    </location>
</feature>
<proteinExistence type="predicted"/>
<gene>
    <name evidence="4" type="ORF">DGYR_LOCUS6137</name>
</gene>
<keyword evidence="1" id="KW-0812">Transmembrane</keyword>
<feature type="chain" id="PRO_5029911284" evidence="2">
    <location>
        <begin position="21"/>
        <end position="387"/>
    </location>
</feature>
<dbReference type="CDD" id="cd22823">
    <property type="entry name" value="Gal_Rha_Lectin"/>
    <property type="match status" value="1"/>
</dbReference>
<organism evidence="4 5">
    <name type="scientific">Dimorphilus gyrociliatus</name>
    <dbReference type="NCBI Taxonomy" id="2664684"/>
    <lineage>
        <taxon>Eukaryota</taxon>
        <taxon>Metazoa</taxon>
        <taxon>Spiralia</taxon>
        <taxon>Lophotrochozoa</taxon>
        <taxon>Annelida</taxon>
        <taxon>Polychaeta</taxon>
        <taxon>Polychaeta incertae sedis</taxon>
        <taxon>Dinophilidae</taxon>
        <taxon>Dimorphilus</taxon>
    </lineage>
</organism>
<dbReference type="PROSITE" id="PS50228">
    <property type="entry name" value="SUEL_LECTIN"/>
    <property type="match status" value="1"/>
</dbReference>
<dbReference type="InterPro" id="IPR035914">
    <property type="entry name" value="Sperma_CUB_dom_sf"/>
</dbReference>
<dbReference type="Gene3D" id="2.60.120.290">
    <property type="entry name" value="Spermadhesin, CUB domain"/>
    <property type="match status" value="1"/>
</dbReference>
<accession>A0A7I8VMW6</accession>
<feature type="transmembrane region" description="Helical" evidence="1">
    <location>
        <begin position="304"/>
        <end position="330"/>
    </location>
</feature>
<dbReference type="Proteomes" id="UP000549394">
    <property type="component" value="Unassembled WGS sequence"/>
</dbReference>